<keyword evidence="2" id="KW-0238">DNA-binding</keyword>
<dbReference type="PANTHER" id="PTHR44846">
    <property type="entry name" value="MANNOSYL-D-GLYCERATE TRANSPORT/METABOLISM SYSTEM REPRESSOR MNGR-RELATED"/>
    <property type="match status" value="1"/>
</dbReference>
<evidence type="ECO:0000259" key="5">
    <source>
        <dbReference type="PROSITE" id="PS50949"/>
    </source>
</evidence>
<dbReference type="InterPro" id="IPR050679">
    <property type="entry name" value="Bact_HTH_transcr_reg"/>
</dbReference>
<dbReference type="SUPFAM" id="SSF46785">
    <property type="entry name" value="Winged helix' DNA-binding domain"/>
    <property type="match status" value="1"/>
</dbReference>
<dbReference type="Pfam" id="PF00392">
    <property type="entry name" value="GntR"/>
    <property type="match status" value="1"/>
</dbReference>
<keyword evidence="7" id="KW-1185">Reference proteome</keyword>
<gene>
    <name evidence="6" type="ORF">DFP87_103930</name>
</gene>
<dbReference type="PRINTS" id="PR00035">
    <property type="entry name" value="HTHGNTR"/>
</dbReference>
<sequence>MRRRPAVQRGGHALLRFARHLYLSILDAERFANSFGAQQDFPVASSPPRLPVQANALPAPLYAQVKQMIAQQIRSGAWPAHYRVPSESELVDELGFSRMTINRALRELTSEGLLVRMQGVGTFVAQPKARSALFAVNNIADEIAARNHRHHSRVVRLAEEPAGAEQAQALEIRAGQPVYHSVIVHYEDDVPIQLEDRYVNVGLAPDYLKQDFTQSTPYEYLTRVAPLSEGEHVVEAILAKPRECQLLQIEREEPCLLISRRTWSGDRAVTLARLIHPGSRHRLEGKFTT</sequence>
<dbReference type="SUPFAM" id="SSF64288">
    <property type="entry name" value="Chorismate lyase-like"/>
    <property type="match status" value="1"/>
</dbReference>
<dbReference type="Pfam" id="PF07702">
    <property type="entry name" value="UTRA"/>
    <property type="match status" value="1"/>
</dbReference>
<dbReference type="CDD" id="cd07377">
    <property type="entry name" value="WHTH_GntR"/>
    <property type="match status" value="1"/>
</dbReference>
<dbReference type="InterPro" id="IPR036388">
    <property type="entry name" value="WH-like_DNA-bd_sf"/>
</dbReference>
<reference evidence="6 7" key="1">
    <citation type="submission" date="2018-06" db="EMBL/GenBank/DDBJ databases">
        <title>Genomic Encyclopedia of Type Strains, Phase III (KMG-III): the genomes of soil and plant-associated and newly described type strains.</title>
        <authorList>
            <person name="Whitman W."/>
        </authorList>
    </citation>
    <scope>NUCLEOTIDE SEQUENCE [LARGE SCALE GENOMIC DNA]</scope>
    <source>
        <strain evidence="6 7">CECT 7342</strain>
    </source>
</reference>
<dbReference type="SMART" id="SM00866">
    <property type="entry name" value="UTRA"/>
    <property type="match status" value="1"/>
</dbReference>
<feature type="domain" description="HTH gntR-type" evidence="5">
    <location>
        <begin position="59"/>
        <end position="127"/>
    </location>
</feature>
<dbReference type="EMBL" id="QNRM01000003">
    <property type="protein sequence ID" value="RBP21673.1"/>
    <property type="molecule type" value="Genomic_DNA"/>
</dbReference>
<proteinExistence type="predicted"/>
<name>A0ABX9GDN4_9BURK</name>
<dbReference type="InterPro" id="IPR036390">
    <property type="entry name" value="WH_DNA-bd_sf"/>
</dbReference>
<evidence type="ECO:0000256" key="3">
    <source>
        <dbReference type="ARBA" id="ARBA00023163"/>
    </source>
</evidence>
<protein>
    <recommendedName>
        <fullName evidence="4">Histidine utilization repressor</fullName>
    </recommendedName>
</protein>
<evidence type="ECO:0000256" key="2">
    <source>
        <dbReference type="ARBA" id="ARBA00023125"/>
    </source>
</evidence>
<evidence type="ECO:0000313" key="7">
    <source>
        <dbReference type="Proteomes" id="UP000252124"/>
    </source>
</evidence>
<keyword evidence="1" id="KW-0805">Transcription regulation</keyword>
<dbReference type="InterPro" id="IPR000524">
    <property type="entry name" value="Tscrpt_reg_HTH_GntR"/>
</dbReference>
<dbReference type="NCBIfam" id="TIGR02018">
    <property type="entry name" value="his_ut_repres"/>
    <property type="match status" value="1"/>
</dbReference>
<dbReference type="PANTHER" id="PTHR44846:SF16">
    <property type="entry name" value="TRANSCRIPTIONAL REGULATOR PHNF-RELATED"/>
    <property type="match status" value="1"/>
</dbReference>
<dbReference type="Gene3D" id="3.40.1410.10">
    <property type="entry name" value="Chorismate lyase-like"/>
    <property type="match status" value="1"/>
</dbReference>
<dbReference type="Proteomes" id="UP000252124">
    <property type="component" value="Unassembled WGS sequence"/>
</dbReference>
<dbReference type="SMART" id="SM00345">
    <property type="entry name" value="HTH_GNTR"/>
    <property type="match status" value="1"/>
</dbReference>
<comment type="caution">
    <text evidence="6">The sequence shown here is derived from an EMBL/GenBank/DDBJ whole genome shotgun (WGS) entry which is preliminary data.</text>
</comment>
<accession>A0ABX9GDN4</accession>
<dbReference type="Gene3D" id="1.10.10.10">
    <property type="entry name" value="Winged helix-like DNA-binding domain superfamily/Winged helix DNA-binding domain"/>
    <property type="match status" value="1"/>
</dbReference>
<dbReference type="InterPro" id="IPR010248">
    <property type="entry name" value="His_ut_repres"/>
</dbReference>
<evidence type="ECO:0000313" key="6">
    <source>
        <dbReference type="EMBL" id="RBP21673.1"/>
    </source>
</evidence>
<evidence type="ECO:0000256" key="4">
    <source>
        <dbReference type="NCBIfam" id="TIGR02018"/>
    </source>
</evidence>
<organism evidence="6 7">
    <name type="scientific">Achromobacter marplatensis</name>
    <dbReference type="NCBI Taxonomy" id="470868"/>
    <lineage>
        <taxon>Bacteria</taxon>
        <taxon>Pseudomonadati</taxon>
        <taxon>Pseudomonadota</taxon>
        <taxon>Betaproteobacteria</taxon>
        <taxon>Burkholderiales</taxon>
        <taxon>Alcaligenaceae</taxon>
        <taxon>Achromobacter</taxon>
    </lineage>
</organism>
<dbReference type="InterPro" id="IPR011663">
    <property type="entry name" value="UTRA"/>
</dbReference>
<dbReference type="InterPro" id="IPR028978">
    <property type="entry name" value="Chorismate_lyase_/UTRA_dom_sf"/>
</dbReference>
<dbReference type="PROSITE" id="PS50949">
    <property type="entry name" value="HTH_GNTR"/>
    <property type="match status" value="1"/>
</dbReference>
<keyword evidence="3" id="KW-0804">Transcription</keyword>
<evidence type="ECO:0000256" key="1">
    <source>
        <dbReference type="ARBA" id="ARBA00023015"/>
    </source>
</evidence>